<evidence type="ECO:0000313" key="2">
    <source>
        <dbReference type="EMBL" id="WQH02989.1"/>
    </source>
</evidence>
<feature type="transmembrane region" description="Helical" evidence="1">
    <location>
        <begin position="47"/>
        <end position="68"/>
    </location>
</feature>
<keyword evidence="3" id="KW-1185">Reference proteome</keyword>
<gene>
    <name evidence="2" type="ORF">SR858_18205</name>
</gene>
<reference evidence="2 3" key="1">
    <citation type="submission" date="2023-11" db="EMBL/GenBank/DDBJ databases">
        <title>MicrobeMod: A computational toolkit for identifying prokaryotic methylation and restriction-modification with nanopore sequencing.</title>
        <authorList>
            <person name="Crits-Christoph A."/>
            <person name="Kang S.C."/>
            <person name="Lee H."/>
            <person name="Ostrov N."/>
        </authorList>
    </citation>
    <scope>NUCLEOTIDE SEQUENCE [LARGE SCALE GENOMIC DNA]</scope>
    <source>
        <strain evidence="2 3">ATCC 25935</strain>
    </source>
</reference>
<sequence length="314" mass="31846">MDTSKQMPSLMGAAHGAADGNRRILAQLEYGPKAGSRATVPARAWSFDGWTVGLVLLLLMLGGLAWLMHEETITPVTFKRHAEGSRHVKAAAAQDTVEAAAKIAENVANAAAGTTMTATAVDVMPAARAAAADVMSAAAAPMPAAGAAPAAADAAIIINQPRLAVSAPFGTFAAPAASTPPGQRNMASASTGTAIKIDKAAMAADKAAPHKSIVAARGNPAPVALNTRPGARPAAPANSDTDVTLLTALVAHANKRASVAPEPSRDVVERVDGVSTADLLARCKQLGLMEGMLCRSRICSGGWESDPACRVPSN</sequence>
<keyword evidence="1" id="KW-0812">Transmembrane</keyword>
<evidence type="ECO:0000256" key="1">
    <source>
        <dbReference type="SAM" id="Phobius"/>
    </source>
</evidence>
<evidence type="ECO:0000313" key="3">
    <source>
        <dbReference type="Proteomes" id="UP001326110"/>
    </source>
</evidence>
<keyword evidence="1" id="KW-1133">Transmembrane helix</keyword>
<dbReference type="EMBL" id="CP140152">
    <property type="protein sequence ID" value="WQH02989.1"/>
    <property type="molecule type" value="Genomic_DNA"/>
</dbReference>
<protein>
    <submittedName>
        <fullName evidence="2">Uncharacterized protein</fullName>
    </submittedName>
</protein>
<organism evidence="2 3">
    <name type="scientific">Duganella zoogloeoides</name>
    <dbReference type="NCBI Taxonomy" id="75659"/>
    <lineage>
        <taxon>Bacteria</taxon>
        <taxon>Pseudomonadati</taxon>
        <taxon>Pseudomonadota</taxon>
        <taxon>Betaproteobacteria</taxon>
        <taxon>Burkholderiales</taxon>
        <taxon>Oxalobacteraceae</taxon>
        <taxon>Telluria group</taxon>
        <taxon>Duganella</taxon>
    </lineage>
</organism>
<proteinExistence type="predicted"/>
<name>A0ABZ0XU96_9BURK</name>
<dbReference type="Proteomes" id="UP001326110">
    <property type="component" value="Chromosome"/>
</dbReference>
<keyword evidence="1" id="KW-0472">Membrane</keyword>
<dbReference type="RefSeq" id="WP_019920420.1">
    <property type="nucleotide sequence ID" value="NZ_CP140152.1"/>
</dbReference>
<dbReference type="GeneID" id="43162311"/>
<accession>A0ABZ0XU96</accession>